<dbReference type="eggNOG" id="COG0673">
    <property type="taxonomic scope" value="Bacteria"/>
</dbReference>
<dbReference type="STRING" id="649638.Trad_1843"/>
<dbReference type="InterPro" id="IPR052515">
    <property type="entry name" value="Gfo/Idh/MocA_Oxidoreductase"/>
</dbReference>
<keyword evidence="4" id="KW-1185">Reference proteome</keyword>
<evidence type="ECO:0000313" key="3">
    <source>
        <dbReference type="EMBL" id="ADI14959.1"/>
    </source>
</evidence>
<sequence length="418" mass="45782">MLERSSQQREGVTPEGPINAALVGVSGFGRVHYGDLLRQQERGRVRLIGATVINQAEEVETCRHLQALGCRLYDDAETMFRELRGEIDLCCIPTGIHQHAPMTVAALRAGANVLVEKPAAATLGDVYAMRAAERETGGFVAVGFQSMYAPETLVMKRAILAGDIGKLRAIKCRALWPRLDSYYTRNAWAGRLKLGERWVLDSPFNNAVAHQLNMICFLAGTELHRSARLQRVEAELLRAHAIESADTASLRLLTEDGVTLHFVVTHCSETVLDPEIVVRGDRGSIHWTFDEMRLQKRDGSLVQLPCLGGTPLRDAMQEAVRARVRDPEVFVCDLGVAGTHTLAVNGAHLACPVHAIPERFVERYPAEGAIKTVVRGIEGAVARAFDEERLFSELGVPWARPGGVASLTDPQAVAAAFR</sequence>
<feature type="domain" description="GFO/IDH/MocA-like oxidoreductase" evidence="2">
    <location>
        <begin position="155"/>
        <end position="285"/>
    </location>
</feature>
<name>D7CQH5_TRURR</name>
<dbReference type="HOGENOM" id="CLU_041547_1_0_0"/>
<dbReference type="OrthoDB" id="9781966at2"/>
<reference evidence="3 4" key="2">
    <citation type="journal article" date="2011" name="Stand. Genomic Sci.">
        <title>Complete genome sequence of Truepera radiovictrix type strain (RQ-24).</title>
        <authorList>
            <person name="Ivanova N."/>
            <person name="Rohde C."/>
            <person name="Munk C."/>
            <person name="Nolan M."/>
            <person name="Lucas S."/>
            <person name="Del Rio T.G."/>
            <person name="Tice H."/>
            <person name="Deshpande S."/>
            <person name="Cheng J.F."/>
            <person name="Tapia R."/>
            <person name="Han C."/>
            <person name="Goodwin L."/>
            <person name="Pitluck S."/>
            <person name="Liolios K."/>
            <person name="Mavromatis K."/>
            <person name="Mikhailova N."/>
            <person name="Pati A."/>
            <person name="Chen A."/>
            <person name="Palaniappan K."/>
            <person name="Land M."/>
            <person name="Hauser L."/>
            <person name="Chang Y.J."/>
            <person name="Jeffries C.D."/>
            <person name="Brambilla E."/>
            <person name="Rohde M."/>
            <person name="Goker M."/>
            <person name="Tindall B.J."/>
            <person name="Woyke T."/>
            <person name="Bristow J."/>
            <person name="Eisen J.A."/>
            <person name="Markowitz V."/>
            <person name="Hugenholtz P."/>
            <person name="Kyrpides N.C."/>
            <person name="Klenk H.P."/>
            <person name="Lapidus A."/>
        </authorList>
    </citation>
    <scope>NUCLEOTIDE SEQUENCE [LARGE SCALE GENOMIC DNA]</scope>
    <source>
        <strain evidence="4">DSM 17093 / CIP 108686 / LMG 22925 / RQ-24</strain>
    </source>
</reference>
<dbReference type="SUPFAM" id="SSF51735">
    <property type="entry name" value="NAD(P)-binding Rossmann-fold domains"/>
    <property type="match status" value="1"/>
</dbReference>
<dbReference type="InterPro" id="IPR000683">
    <property type="entry name" value="Gfo/Idh/MocA-like_OxRdtase_N"/>
</dbReference>
<dbReference type="InterPro" id="IPR055170">
    <property type="entry name" value="GFO_IDH_MocA-like_dom"/>
</dbReference>
<proteinExistence type="predicted"/>
<dbReference type="AlphaFoldDB" id="D7CQH5"/>
<organism evidence="3 4">
    <name type="scientific">Truepera radiovictrix (strain DSM 17093 / CIP 108686 / LMG 22925 / RQ-24)</name>
    <dbReference type="NCBI Taxonomy" id="649638"/>
    <lineage>
        <taxon>Bacteria</taxon>
        <taxon>Thermotogati</taxon>
        <taxon>Deinococcota</taxon>
        <taxon>Deinococci</taxon>
        <taxon>Trueperales</taxon>
        <taxon>Trueperaceae</taxon>
        <taxon>Truepera</taxon>
    </lineage>
</organism>
<dbReference type="EMBL" id="CP002049">
    <property type="protein sequence ID" value="ADI14959.1"/>
    <property type="molecule type" value="Genomic_DNA"/>
</dbReference>
<evidence type="ECO:0000259" key="2">
    <source>
        <dbReference type="Pfam" id="PF22725"/>
    </source>
</evidence>
<accession>D7CQH5</accession>
<dbReference type="Gene3D" id="3.30.360.10">
    <property type="entry name" value="Dihydrodipicolinate Reductase, domain 2"/>
    <property type="match status" value="1"/>
</dbReference>
<gene>
    <name evidence="3" type="ordered locus">Trad_1843</name>
</gene>
<dbReference type="Proteomes" id="UP000000379">
    <property type="component" value="Chromosome"/>
</dbReference>
<evidence type="ECO:0000259" key="1">
    <source>
        <dbReference type="Pfam" id="PF01408"/>
    </source>
</evidence>
<dbReference type="PANTHER" id="PTHR43249">
    <property type="entry name" value="UDP-N-ACETYL-2-AMINO-2-DEOXY-D-GLUCURONATE OXIDASE"/>
    <property type="match status" value="1"/>
</dbReference>
<protein>
    <submittedName>
        <fullName evidence="3">Oxidoreductase domain protein</fullName>
    </submittedName>
</protein>
<dbReference type="Pfam" id="PF22725">
    <property type="entry name" value="GFO_IDH_MocA_C3"/>
    <property type="match status" value="1"/>
</dbReference>
<dbReference type="SUPFAM" id="SSF55347">
    <property type="entry name" value="Glyceraldehyde-3-phosphate dehydrogenase-like, C-terminal domain"/>
    <property type="match status" value="1"/>
</dbReference>
<feature type="domain" description="Gfo/Idh/MocA-like oxidoreductase N-terminal" evidence="1">
    <location>
        <begin position="18"/>
        <end position="144"/>
    </location>
</feature>
<evidence type="ECO:0000313" key="4">
    <source>
        <dbReference type="Proteomes" id="UP000000379"/>
    </source>
</evidence>
<dbReference type="RefSeq" id="WP_013178325.1">
    <property type="nucleotide sequence ID" value="NC_014221.1"/>
</dbReference>
<dbReference type="Pfam" id="PF01408">
    <property type="entry name" value="GFO_IDH_MocA"/>
    <property type="match status" value="1"/>
</dbReference>
<dbReference type="InterPro" id="IPR036291">
    <property type="entry name" value="NAD(P)-bd_dom_sf"/>
</dbReference>
<dbReference type="PANTHER" id="PTHR43249:SF1">
    <property type="entry name" value="D-GLUCOSIDE 3-DEHYDROGENASE"/>
    <property type="match status" value="1"/>
</dbReference>
<dbReference type="Gene3D" id="3.40.50.720">
    <property type="entry name" value="NAD(P)-binding Rossmann-like Domain"/>
    <property type="match status" value="1"/>
</dbReference>
<reference evidence="4" key="1">
    <citation type="submission" date="2010-05" db="EMBL/GenBank/DDBJ databases">
        <title>The complete genome of Truepera radiovictris DSM 17093.</title>
        <authorList>
            <consortium name="US DOE Joint Genome Institute (JGI-PGF)"/>
            <person name="Lucas S."/>
            <person name="Copeland A."/>
            <person name="Lapidus A."/>
            <person name="Glavina del Rio T."/>
            <person name="Dalin E."/>
            <person name="Tice H."/>
            <person name="Bruce D."/>
            <person name="Goodwin L."/>
            <person name="Pitluck S."/>
            <person name="Kyrpides N."/>
            <person name="Mavromatis K."/>
            <person name="Ovchinnikova G."/>
            <person name="Munk A.C."/>
            <person name="Detter J.C."/>
            <person name="Han C."/>
            <person name="Tapia R."/>
            <person name="Land M."/>
            <person name="Hauser L."/>
            <person name="Markowitz V."/>
            <person name="Cheng J.-F."/>
            <person name="Hugenholtz P."/>
            <person name="Woyke T."/>
            <person name="Wu D."/>
            <person name="Tindall B."/>
            <person name="Pomrenke H.G."/>
            <person name="Brambilla E."/>
            <person name="Klenk H.-P."/>
            <person name="Eisen J.A."/>
        </authorList>
    </citation>
    <scope>NUCLEOTIDE SEQUENCE [LARGE SCALE GENOMIC DNA]</scope>
    <source>
        <strain evidence="4">DSM 17093 / CIP 108686 / LMG 22925 / RQ-24</strain>
    </source>
</reference>
<dbReference type="GO" id="GO:0000166">
    <property type="term" value="F:nucleotide binding"/>
    <property type="evidence" value="ECO:0007669"/>
    <property type="project" value="InterPro"/>
</dbReference>
<dbReference type="KEGG" id="tra:Trad_1843"/>